<feature type="compositionally biased region" description="Basic and acidic residues" evidence="1">
    <location>
        <begin position="31"/>
        <end position="46"/>
    </location>
</feature>
<dbReference type="AlphaFoldDB" id="A0A919VTE7"/>
<sequence>MHRRPRRPGPRKRTLESRRDDLKEPLGVVEPAKHVQPEVKQVERDQNVVPLAAPDDRNIGHDGPCRTRPVEGSGSGLVLRIQRLRRFSAHIGRLRGFGVPVGLECLRPRCHREGRRFRAQNLAAMGRRRHPSGTVHFGARVFAGTRCRPPRMDTHAHPRRRIRTRPRVRVEHPL</sequence>
<name>A0A919VTE7_9ACTN</name>
<gene>
    <name evidence="2" type="ORF">Aco04nite_59370</name>
</gene>
<keyword evidence="3" id="KW-1185">Reference proteome</keyword>
<feature type="compositionally biased region" description="Basic and acidic residues" evidence="1">
    <location>
        <begin position="13"/>
        <end position="24"/>
    </location>
</feature>
<feature type="region of interest" description="Disordered" evidence="1">
    <location>
        <begin position="1"/>
        <end position="72"/>
    </location>
</feature>
<accession>A0A919VTE7</accession>
<feature type="compositionally biased region" description="Basic and acidic residues" evidence="1">
    <location>
        <begin position="54"/>
        <end position="69"/>
    </location>
</feature>
<dbReference type="Proteomes" id="UP000680865">
    <property type="component" value="Unassembled WGS sequence"/>
</dbReference>
<evidence type="ECO:0000313" key="2">
    <source>
        <dbReference type="EMBL" id="GIM78234.1"/>
    </source>
</evidence>
<evidence type="ECO:0000313" key="3">
    <source>
        <dbReference type="Proteomes" id="UP000680865"/>
    </source>
</evidence>
<reference evidence="2" key="1">
    <citation type="submission" date="2021-03" db="EMBL/GenBank/DDBJ databases">
        <title>Whole genome shotgun sequence of Actinoplanes consettensis NBRC 14913.</title>
        <authorList>
            <person name="Komaki H."/>
            <person name="Tamura T."/>
        </authorList>
    </citation>
    <scope>NUCLEOTIDE SEQUENCE</scope>
    <source>
        <strain evidence="2">NBRC 14913</strain>
    </source>
</reference>
<feature type="compositionally biased region" description="Basic residues" evidence="1">
    <location>
        <begin position="1"/>
        <end position="12"/>
    </location>
</feature>
<organism evidence="2 3">
    <name type="scientific">Winogradskya consettensis</name>
    <dbReference type="NCBI Taxonomy" id="113560"/>
    <lineage>
        <taxon>Bacteria</taxon>
        <taxon>Bacillati</taxon>
        <taxon>Actinomycetota</taxon>
        <taxon>Actinomycetes</taxon>
        <taxon>Micromonosporales</taxon>
        <taxon>Micromonosporaceae</taxon>
        <taxon>Winogradskya</taxon>
    </lineage>
</organism>
<dbReference type="EMBL" id="BOQP01000034">
    <property type="protein sequence ID" value="GIM78234.1"/>
    <property type="molecule type" value="Genomic_DNA"/>
</dbReference>
<proteinExistence type="predicted"/>
<protein>
    <submittedName>
        <fullName evidence="2">Uncharacterized protein</fullName>
    </submittedName>
</protein>
<comment type="caution">
    <text evidence="2">The sequence shown here is derived from an EMBL/GenBank/DDBJ whole genome shotgun (WGS) entry which is preliminary data.</text>
</comment>
<evidence type="ECO:0000256" key="1">
    <source>
        <dbReference type="SAM" id="MobiDB-lite"/>
    </source>
</evidence>